<name>M1DWL6_SOLTU</name>
<sequence>MSTHSTRESECVKANVVLHAASGRSRGTHLKQGRSGKVVEKCRLESKRSSRHIAKEVSDPYPDRCWTQDNFTLESVKVGKPRKLLANRRPSRRSRSNPPFGPPHQLRIL</sequence>
<dbReference type="Gramene" id="PGSC0003DMT400095571">
    <property type="protein sequence ID" value="PGSC0003DMT400095571"/>
    <property type="gene ID" value="PGSC0003DMG400045142"/>
</dbReference>
<organism evidence="2 3">
    <name type="scientific">Solanum tuberosum</name>
    <name type="common">Potato</name>
    <dbReference type="NCBI Taxonomy" id="4113"/>
    <lineage>
        <taxon>Eukaryota</taxon>
        <taxon>Viridiplantae</taxon>
        <taxon>Streptophyta</taxon>
        <taxon>Embryophyta</taxon>
        <taxon>Tracheophyta</taxon>
        <taxon>Spermatophyta</taxon>
        <taxon>Magnoliopsida</taxon>
        <taxon>eudicotyledons</taxon>
        <taxon>Gunneridae</taxon>
        <taxon>Pentapetalae</taxon>
        <taxon>asterids</taxon>
        <taxon>lamiids</taxon>
        <taxon>Solanales</taxon>
        <taxon>Solanaceae</taxon>
        <taxon>Solanoideae</taxon>
        <taxon>Solaneae</taxon>
        <taxon>Solanum</taxon>
    </lineage>
</organism>
<dbReference type="Proteomes" id="UP000011115">
    <property type="component" value="Unassembled WGS sequence"/>
</dbReference>
<keyword evidence="3" id="KW-1185">Reference proteome</keyword>
<protein>
    <submittedName>
        <fullName evidence="2">Uncharacterized protein</fullName>
    </submittedName>
</protein>
<dbReference type="AlphaFoldDB" id="M1DWL6"/>
<accession>M1DWL6</accession>
<dbReference type="HOGENOM" id="CLU_143143_0_0_1"/>
<reference evidence="3" key="1">
    <citation type="journal article" date="2011" name="Nature">
        <title>Genome sequence and analysis of the tuber crop potato.</title>
        <authorList>
            <consortium name="The Potato Genome Sequencing Consortium"/>
        </authorList>
    </citation>
    <scope>NUCLEOTIDE SEQUENCE [LARGE SCALE GENOMIC DNA]</scope>
    <source>
        <strain evidence="3">cv. DM1-3 516 R44</strain>
    </source>
</reference>
<evidence type="ECO:0000313" key="3">
    <source>
        <dbReference type="Proteomes" id="UP000011115"/>
    </source>
</evidence>
<dbReference type="InParanoid" id="M1DWL6"/>
<proteinExistence type="predicted"/>
<dbReference type="EnsemblPlants" id="PGSC0003DMT400095571">
    <property type="protein sequence ID" value="PGSC0003DMT400095571"/>
    <property type="gene ID" value="PGSC0003DMG400045142"/>
</dbReference>
<evidence type="ECO:0000256" key="1">
    <source>
        <dbReference type="SAM" id="MobiDB-lite"/>
    </source>
</evidence>
<evidence type="ECO:0000313" key="2">
    <source>
        <dbReference type="EnsemblPlants" id="PGSC0003DMT400095571"/>
    </source>
</evidence>
<feature type="compositionally biased region" description="Basic residues" evidence="1">
    <location>
        <begin position="82"/>
        <end position="95"/>
    </location>
</feature>
<reference evidence="2" key="2">
    <citation type="submission" date="2015-06" db="UniProtKB">
        <authorList>
            <consortium name="EnsemblPlants"/>
        </authorList>
    </citation>
    <scope>IDENTIFICATION</scope>
    <source>
        <strain evidence="2">DM1-3 516 R44</strain>
    </source>
</reference>
<dbReference type="PaxDb" id="4113-PGSC0003DMT400095571"/>
<feature type="region of interest" description="Disordered" evidence="1">
    <location>
        <begin position="82"/>
        <end position="109"/>
    </location>
</feature>